<evidence type="ECO:0000256" key="1">
    <source>
        <dbReference type="SAM" id="SignalP"/>
    </source>
</evidence>
<reference evidence="2 3" key="1">
    <citation type="journal article" date="2021" name="Sci. Rep.">
        <title>The genome of the diatom Chaetoceros tenuissimus carries an ancient integrated fragment of an extant virus.</title>
        <authorList>
            <person name="Hongo Y."/>
            <person name="Kimura K."/>
            <person name="Takaki Y."/>
            <person name="Yoshida Y."/>
            <person name="Baba S."/>
            <person name="Kobayashi G."/>
            <person name="Nagasaki K."/>
            <person name="Hano T."/>
            <person name="Tomaru Y."/>
        </authorList>
    </citation>
    <scope>NUCLEOTIDE SEQUENCE [LARGE SCALE GENOMIC DNA]</scope>
    <source>
        <strain evidence="2 3">NIES-3715</strain>
    </source>
</reference>
<feature type="chain" id="PRO_5042228653" evidence="1">
    <location>
        <begin position="19"/>
        <end position="187"/>
    </location>
</feature>
<gene>
    <name evidence="2" type="ORF">CTEN210_06069</name>
</gene>
<dbReference type="AlphaFoldDB" id="A0AAD3H4D2"/>
<keyword evidence="3" id="KW-1185">Reference proteome</keyword>
<evidence type="ECO:0000313" key="3">
    <source>
        <dbReference type="Proteomes" id="UP001054902"/>
    </source>
</evidence>
<feature type="signal peptide" evidence="1">
    <location>
        <begin position="1"/>
        <end position="18"/>
    </location>
</feature>
<dbReference type="Proteomes" id="UP001054902">
    <property type="component" value="Unassembled WGS sequence"/>
</dbReference>
<dbReference type="EMBL" id="BLLK01000038">
    <property type="protein sequence ID" value="GFH49593.1"/>
    <property type="molecule type" value="Genomic_DNA"/>
</dbReference>
<sequence>MFWRNLAILSLAVGSASAFAPAPPRSSSTALHLKTSQGQQLVAAAAAIEHKDTNGVKKDVTPTGAAREAVTRIFNLPSEILKIQKETLDIDLPFLANGEQEDFVYYPLVGFQFVKVEERVVALPSSTVGAINIKNRAQAQKQEVFGWYSPTCQLGNPYSDDDEAYCGASLATTRDQNIIDEVPVSEM</sequence>
<organism evidence="2 3">
    <name type="scientific">Chaetoceros tenuissimus</name>
    <dbReference type="NCBI Taxonomy" id="426638"/>
    <lineage>
        <taxon>Eukaryota</taxon>
        <taxon>Sar</taxon>
        <taxon>Stramenopiles</taxon>
        <taxon>Ochrophyta</taxon>
        <taxon>Bacillariophyta</taxon>
        <taxon>Coscinodiscophyceae</taxon>
        <taxon>Chaetocerotophycidae</taxon>
        <taxon>Chaetocerotales</taxon>
        <taxon>Chaetocerotaceae</taxon>
        <taxon>Chaetoceros</taxon>
    </lineage>
</organism>
<comment type="caution">
    <text evidence="2">The sequence shown here is derived from an EMBL/GenBank/DDBJ whole genome shotgun (WGS) entry which is preliminary data.</text>
</comment>
<protein>
    <submittedName>
        <fullName evidence="2">Uncharacterized protein</fullName>
    </submittedName>
</protein>
<keyword evidence="1" id="KW-0732">Signal</keyword>
<accession>A0AAD3H4D2</accession>
<proteinExistence type="predicted"/>
<evidence type="ECO:0000313" key="2">
    <source>
        <dbReference type="EMBL" id="GFH49593.1"/>
    </source>
</evidence>
<name>A0AAD3H4D2_9STRA</name>